<accession>A0A7J7GWG4</accession>
<evidence type="ECO:0000313" key="3">
    <source>
        <dbReference type="EMBL" id="KAF5943856.1"/>
    </source>
</evidence>
<dbReference type="GO" id="GO:0016788">
    <property type="term" value="F:hydrolase activity, acting on ester bonds"/>
    <property type="evidence" value="ECO:0007669"/>
    <property type="project" value="InterPro"/>
</dbReference>
<dbReference type="PANTHER" id="PTHR45642:SF7">
    <property type="entry name" value="GDSL ESTERASE_LIPASE"/>
    <property type="match status" value="1"/>
</dbReference>
<dbReference type="SUPFAM" id="SSF52266">
    <property type="entry name" value="SGNH hydrolase"/>
    <property type="match status" value="1"/>
</dbReference>
<comment type="similarity">
    <text evidence="1">Belongs to the 'GDSL' lipolytic enzyme family.</text>
</comment>
<dbReference type="AlphaFoldDB" id="A0A7J7GWG4"/>
<feature type="signal peptide" evidence="2">
    <location>
        <begin position="1"/>
        <end position="27"/>
    </location>
</feature>
<keyword evidence="2" id="KW-0732">Signal</keyword>
<dbReference type="PANTHER" id="PTHR45642">
    <property type="entry name" value="GDSL ESTERASE/LIPASE EXL3"/>
    <property type="match status" value="1"/>
</dbReference>
<evidence type="ECO:0008006" key="5">
    <source>
        <dbReference type="Google" id="ProtNLM"/>
    </source>
</evidence>
<dbReference type="EMBL" id="JACBKZ010000008">
    <property type="protein sequence ID" value="KAF5943856.1"/>
    <property type="molecule type" value="Genomic_DNA"/>
</dbReference>
<dbReference type="InterPro" id="IPR036514">
    <property type="entry name" value="SGNH_hydro_sf"/>
</dbReference>
<dbReference type="Pfam" id="PF00657">
    <property type="entry name" value="Lipase_GDSL"/>
    <property type="match status" value="1"/>
</dbReference>
<comment type="caution">
    <text evidence="3">The sequence shown here is derived from an EMBL/GenBank/DDBJ whole genome shotgun (WGS) entry which is preliminary data.</text>
</comment>
<reference evidence="4" key="1">
    <citation type="journal article" date="2020" name="Nat. Commun.">
        <title>Genome assembly of wild tea tree DASZ reveals pedigree and selection history of tea varieties.</title>
        <authorList>
            <person name="Zhang W."/>
            <person name="Zhang Y."/>
            <person name="Qiu H."/>
            <person name="Guo Y."/>
            <person name="Wan H."/>
            <person name="Zhang X."/>
            <person name="Scossa F."/>
            <person name="Alseekh S."/>
            <person name="Zhang Q."/>
            <person name="Wang P."/>
            <person name="Xu L."/>
            <person name="Schmidt M.H."/>
            <person name="Jia X."/>
            <person name="Li D."/>
            <person name="Zhu A."/>
            <person name="Guo F."/>
            <person name="Chen W."/>
            <person name="Ni D."/>
            <person name="Usadel B."/>
            <person name="Fernie A.R."/>
            <person name="Wen W."/>
        </authorList>
    </citation>
    <scope>NUCLEOTIDE SEQUENCE [LARGE SCALE GENOMIC DNA]</scope>
    <source>
        <strain evidence="4">cv. G240</strain>
    </source>
</reference>
<dbReference type="Proteomes" id="UP000593564">
    <property type="component" value="Unassembled WGS sequence"/>
</dbReference>
<proteinExistence type="inferred from homology"/>
<sequence length="364" mass="40376">MTMRAMVVAVAMIMVIVLAVMPMSARAIIDFHQIREMATKNNVTCILVFGDSSVDPGNNNRLPQASKGNFPPYGKSLFNGHPTGRLSNGRLATDFIAEALGYTNIIKGFLDPTIKNVDVLHGVSFASAGTGYDELTANLSNAISLRRQLEYFKHYKIHLRQLVGVKKAEEIIRNAVFVLSMGTNDLLQNYYREPIRSPQFSVKQYQNFLISNMFHAVQEMNKMGARRLAVVGLAPFGCVPLVKTLKDTSKCDDEYNEVAFSFNSKLKDKLSTIKSSLGMLTAYIDTYSVIARAIKNPHKYGFKVTTKGCCGSGLIEYSYSCKGLGTCADPTKYIFWDAVHPTEKMYEILAGEAIKSIAYYITKG</sequence>
<dbReference type="CDD" id="cd01837">
    <property type="entry name" value="SGNH_plant_lipase_like"/>
    <property type="match status" value="1"/>
</dbReference>
<evidence type="ECO:0000256" key="1">
    <source>
        <dbReference type="ARBA" id="ARBA00008668"/>
    </source>
</evidence>
<protein>
    <recommendedName>
        <fullName evidence="5">GDSL esterase/lipase</fullName>
    </recommendedName>
</protein>
<dbReference type="InterPro" id="IPR050592">
    <property type="entry name" value="GDSL_lipolytic_enzyme"/>
</dbReference>
<dbReference type="InterPro" id="IPR001087">
    <property type="entry name" value="GDSL"/>
</dbReference>
<gene>
    <name evidence="3" type="ORF">HYC85_017933</name>
</gene>
<evidence type="ECO:0000313" key="4">
    <source>
        <dbReference type="Proteomes" id="UP000593564"/>
    </source>
</evidence>
<feature type="chain" id="PRO_5029458206" description="GDSL esterase/lipase" evidence="2">
    <location>
        <begin position="28"/>
        <end position="364"/>
    </location>
</feature>
<evidence type="ECO:0000256" key="2">
    <source>
        <dbReference type="SAM" id="SignalP"/>
    </source>
</evidence>
<dbReference type="InterPro" id="IPR035669">
    <property type="entry name" value="SGNH_plant_lipase-like"/>
</dbReference>
<reference evidence="3 4" key="2">
    <citation type="submission" date="2020-07" db="EMBL/GenBank/DDBJ databases">
        <title>Genome assembly of wild tea tree DASZ reveals pedigree and selection history of tea varieties.</title>
        <authorList>
            <person name="Zhang W."/>
        </authorList>
    </citation>
    <scope>NUCLEOTIDE SEQUENCE [LARGE SCALE GENOMIC DNA]</scope>
    <source>
        <strain evidence="4">cv. G240</strain>
        <tissue evidence="3">Leaf</tissue>
    </source>
</reference>
<keyword evidence="4" id="KW-1185">Reference proteome</keyword>
<organism evidence="3 4">
    <name type="scientific">Camellia sinensis</name>
    <name type="common">Tea plant</name>
    <name type="synonym">Thea sinensis</name>
    <dbReference type="NCBI Taxonomy" id="4442"/>
    <lineage>
        <taxon>Eukaryota</taxon>
        <taxon>Viridiplantae</taxon>
        <taxon>Streptophyta</taxon>
        <taxon>Embryophyta</taxon>
        <taxon>Tracheophyta</taxon>
        <taxon>Spermatophyta</taxon>
        <taxon>Magnoliopsida</taxon>
        <taxon>eudicotyledons</taxon>
        <taxon>Gunneridae</taxon>
        <taxon>Pentapetalae</taxon>
        <taxon>asterids</taxon>
        <taxon>Ericales</taxon>
        <taxon>Theaceae</taxon>
        <taxon>Camellia</taxon>
    </lineage>
</organism>
<dbReference type="Gene3D" id="3.40.50.1110">
    <property type="entry name" value="SGNH hydrolase"/>
    <property type="match status" value="1"/>
</dbReference>
<name>A0A7J7GWG4_CAMSI</name>